<evidence type="ECO:0000256" key="1">
    <source>
        <dbReference type="ARBA" id="ARBA00022679"/>
    </source>
</evidence>
<dbReference type="GO" id="GO:0016779">
    <property type="term" value="F:nucleotidyltransferase activity"/>
    <property type="evidence" value="ECO:0007669"/>
    <property type="project" value="UniProtKB-ARBA"/>
</dbReference>
<dbReference type="InterPro" id="IPR023917">
    <property type="entry name" value="Bifunctiontional_GlmU_bac-type"/>
</dbReference>
<dbReference type="NCBIfam" id="TIGR03991">
    <property type="entry name" value="alt_bact_glmU"/>
    <property type="match status" value="1"/>
</dbReference>
<dbReference type="GO" id="GO:0016746">
    <property type="term" value="F:acyltransferase activity"/>
    <property type="evidence" value="ECO:0007669"/>
    <property type="project" value="UniProtKB-KW"/>
</dbReference>
<comment type="caution">
    <text evidence="3">The sequence shown here is derived from an EMBL/GenBank/DDBJ whole genome shotgun (WGS) entry which is preliminary data.</text>
</comment>
<accession>A0AAV4FMP7</accession>
<dbReference type="Gene3D" id="2.160.10.10">
    <property type="entry name" value="Hexapeptide repeat proteins"/>
    <property type="match status" value="1"/>
</dbReference>
<sequence length="183" mass="19913">MGAKIYGGTSIGDGCKVGGEVNNAVIFSNSNKGHEGFLGNSVIGEWCNIGADSNTSNMKNNYGNINVWSYANEGYVDTGLQFCGLIMGDHSKCGINTMFNTGSVVGVSSAIFGGGFVPKFVPSFVWGDMAGHFTEYVFDKAIETSERMMARRNRKLHTTDSSVLKHIFEISDTYRKKLNPTRH</sequence>
<dbReference type="SUPFAM" id="SSF51161">
    <property type="entry name" value="Trimeric LpxA-like enzymes"/>
    <property type="match status" value="1"/>
</dbReference>
<keyword evidence="4" id="KW-1185">Reference proteome</keyword>
<dbReference type="InterPro" id="IPR050065">
    <property type="entry name" value="GlmU-like"/>
</dbReference>
<dbReference type="Proteomes" id="UP000762676">
    <property type="component" value="Unassembled WGS sequence"/>
</dbReference>
<dbReference type="InterPro" id="IPR011004">
    <property type="entry name" value="Trimer_LpxA-like_sf"/>
</dbReference>
<evidence type="ECO:0000313" key="3">
    <source>
        <dbReference type="EMBL" id="GFR74578.1"/>
    </source>
</evidence>
<dbReference type="PANTHER" id="PTHR43584">
    <property type="entry name" value="NUCLEOTIDYL TRANSFERASE"/>
    <property type="match status" value="1"/>
</dbReference>
<evidence type="ECO:0000313" key="4">
    <source>
        <dbReference type="Proteomes" id="UP000762676"/>
    </source>
</evidence>
<name>A0AAV4FMP7_9GAST</name>
<dbReference type="AlphaFoldDB" id="A0AAV4FMP7"/>
<protein>
    <submittedName>
        <fullName evidence="3">Glucose-1-phosphate thymidylyltransferase</fullName>
    </submittedName>
</protein>
<dbReference type="EMBL" id="BMAT01004494">
    <property type="protein sequence ID" value="GFR74578.1"/>
    <property type="molecule type" value="Genomic_DNA"/>
</dbReference>
<gene>
    <name evidence="3" type="ORF">ElyMa_002166600</name>
</gene>
<organism evidence="3 4">
    <name type="scientific">Elysia marginata</name>
    <dbReference type="NCBI Taxonomy" id="1093978"/>
    <lineage>
        <taxon>Eukaryota</taxon>
        <taxon>Metazoa</taxon>
        <taxon>Spiralia</taxon>
        <taxon>Lophotrochozoa</taxon>
        <taxon>Mollusca</taxon>
        <taxon>Gastropoda</taxon>
        <taxon>Heterobranchia</taxon>
        <taxon>Euthyneura</taxon>
        <taxon>Panpulmonata</taxon>
        <taxon>Sacoglossa</taxon>
        <taxon>Placobranchoidea</taxon>
        <taxon>Plakobranchidae</taxon>
        <taxon>Elysia</taxon>
    </lineage>
</organism>
<reference evidence="3 4" key="1">
    <citation type="journal article" date="2021" name="Elife">
        <title>Chloroplast acquisition without the gene transfer in kleptoplastic sea slugs, Plakobranchus ocellatus.</title>
        <authorList>
            <person name="Maeda T."/>
            <person name="Takahashi S."/>
            <person name="Yoshida T."/>
            <person name="Shimamura S."/>
            <person name="Takaki Y."/>
            <person name="Nagai Y."/>
            <person name="Toyoda A."/>
            <person name="Suzuki Y."/>
            <person name="Arimoto A."/>
            <person name="Ishii H."/>
            <person name="Satoh N."/>
            <person name="Nishiyama T."/>
            <person name="Hasebe M."/>
            <person name="Maruyama T."/>
            <person name="Minagawa J."/>
            <person name="Obokata J."/>
            <person name="Shigenobu S."/>
        </authorList>
    </citation>
    <scope>NUCLEOTIDE SEQUENCE [LARGE SCALE GENOMIC DNA]</scope>
</reference>
<proteinExistence type="predicted"/>
<keyword evidence="2" id="KW-0012">Acyltransferase</keyword>
<evidence type="ECO:0000256" key="2">
    <source>
        <dbReference type="ARBA" id="ARBA00023315"/>
    </source>
</evidence>
<keyword evidence="1" id="KW-0808">Transferase</keyword>